<dbReference type="InParanoid" id="Q9HYV1"/>
<name>Q9HYV1_PSEAE</name>
<dbReference type="HOGENOM" id="CLU_976152_0_0_6"/>
<dbReference type="PaxDb" id="208964-PA3292"/>
<evidence type="ECO:0000313" key="2">
    <source>
        <dbReference type="Proteomes" id="UP000002438"/>
    </source>
</evidence>
<dbReference type="EMBL" id="AE004091">
    <property type="protein sequence ID" value="AAG06680.1"/>
    <property type="molecule type" value="Genomic_DNA"/>
</dbReference>
<gene>
    <name evidence="1" type="ordered locus">PA3292</name>
</gene>
<reference evidence="1 2" key="1">
    <citation type="journal article" date="2000" name="Nature">
        <title>Complete genome sequence of Pseudomonas aeruginosa PAO1, an opportunistic pathogen.</title>
        <authorList>
            <person name="Stover C.K."/>
            <person name="Pham X.Q."/>
            <person name="Erwin A.L."/>
            <person name="Mizoguchi S.D."/>
            <person name="Warrener P."/>
            <person name="Hickey M.J."/>
            <person name="Brinkman F.S."/>
            <person name="Hufnagle W.O."/>
            <person name="Kowalik D.J."/>
            <person name="Lagrou M."/>
            <person name="Garber R.L."/>
            <person name="Goltry L."/>
            <person name="Tolentino E."/>
            <person name="Westbrock-Wadman S."/>
            <person name="Yuan Y."/>
            <person name="Brody L.L."/>
            <person name="Coulter S.N."/>
            <person name="Folger K.R."/>
            <person name="Kas A."/>
            <person name="Larbig K."/>
            <person name="Lim R."/>
            <person name="Smith K."/>
            <person name="Spencer D."/>
            <person name="Wong G.K."/>
            <person name="Wu Z."/>
            <person name="Paulsen I.T."/>
            <person name="Reizer J."/>
            <person name="Saier M.H."/>
            <person name="Hancock R.E."/>
            <person name="Lory S."/>
            <person name="Olson M.V."/>
        </authorList>
    </citation>
    <scope>NUCLEOTIDE SEQUENCE [LARGE SCALE GENOMIC DNA]</scope>
    <source>
        <strain evidence="2">ATCC 15692 / DSM 22644 / CIP 104116 / JCM 14847 / LMG 12228 / 1C / PRS 101 / PAO1</strain>
    </source>
</reference>
<dbReference type="RefSeq" id="WP_003114072.1">
    <property type="nucleotide sequence ID" value="NC_002516.2"/>
</dbReference>
<dbReference type="OrthoDB" id="6182461at2"/>
<keyword evidence="2" id="KW-1185">Reference proteome</keyword>
<sequence>MNGRGIGLPALLPGPLLAASCQSGPDMLAAPVMGYNHTSAAINWFSVNGAGGPRLGPYQGDGSQVCCGVIPKKWNPNLKAVVEWEKDPKPHAAIRRDKYGRLDKDDYLRHASSYTRHKMIVDIPRYSEKICLLQVHFLPCDQVAVSTTYYSQGHPEYPVRKYFQKREPSCKKLLNAKGLRTPDWLIALLIGFLFLQACQAGSDMVSTPIGGYNHTSAAINRFSVNGAGGLNLGPFQGGAGQVCCGVVPRVWKSGLKATVEWEVVPEPGAYKDWPERYFQMAGENV</sequence>
<dbReference type="KEGG" id="pae:PA3292"/>
<dbReference type="BioCyc" id="PAER208964:G1FZ6-3353-MONOMER"/>
<dbReference type="PseudoCAP" id="PA3292"/>
<protein>
    <recommendedName>
        <fullName evidence="3">DUF3304 domain-containing protein</fullName>
    </recommendedName>
</protein>
<dbReference type="PATRIC" id="fig|208964.12.peg.3444"/>
<evidence type="ECO:0000313" key="1">
    <source>
        <dbReference type="EMBL" id="AAG06680.1"/>
    </source>
</evidence>
<dbReference type="Pfam" id="PF11745">
    <property type="entry name" value="DUF3304"/>
    <property type="match status" value="2"/>
</dbReference>
<organism evidence="1 2">
    <name type="scientific">Pseudomonas aeruginosa (strain ATCC 15692 / DSM 22644 / CIP 104116 / JCM 14847 / LMG 12228 / 1C / PRS 101 / PAO1)</name>
    <dbReference type="NCBI Taxonomy" id="208964"/>
    <lineage>
        <taxon>Bacteria</taxon>
        <taxon>Pseudomonadati</taxon>
        <taxon>Pseudomonadota</taxon>
        <taxon>Gammaproteobacteria</taxon>
        <taxon>Pseudomonadales</taxon>
        <taxon>Pseudomonadaceae</taxon>
        <taxon>Pseudomonas</taxon>
    </lineage>
</organism>
<accession>Q9HYV1</accession>
<dbReference type="Proteomes" id="UP000002438">
    <property type="component" value="Chromosome"/>
</dbReference>
<dbReference type="PIR" id="E83234">
    <property type="entry name" value="E83234"/>
</dbReference>
<dbReference type="DNASU" id="882455"/>
<dbReference type="RefSeq" id="NP_251982.1">
    <property type="nucleotide sequence ID" value="NC_002516.2"/>
</dbReference>
<dbReference type="GeneID" id="882455"/>
<dbReference type="AlphaFoldDB" id="Q9HYV1"/>
<proteinExistence type="predicted"/>
<dbReference type="InterPro" id="IPR021733">
    <property type="entry name" value="DUF3304"/>
</dbReference>
<evidence type="ECO:0008006" key="3">
    <source>
        <dbReference type="Google" id="ProtNLM"/>
    </source>
</evidence>
<dbReference type="STRING" id="208964.PA3292"/>
<dbReference type="PROSITE" id="PS51257">
    <property type="entry name" value="PROKAR_LIPOPROTEIN"/>
    <property type="match status" value="1"/>
</dbReference>